<reference evidence="2" key="1">
    <citation type="submission" date="2016-12" db="EMBL/GenBank/DDBJ databases">
        <title>The genomes of Aspergillus section Nigri reveals drivers in fungal speciation.</title>
        <authorList>
            <consortium name="DOE Joint Genome Institute"/>
            <person name="Vesth T.C."/>
            <person name="Nybo J."/>
            <person name="Theobald S."/>
            <person name="Brandl J."/>
            <person name="Frisvad J.C."/>
            <person name="Nielsen K.F."/>
            <person name="Lyhne E.K."/>
            <person name="Kogle M.E."/>
            <person name="Kuo A."/>
            <person name="Riley R."/>
            <person name="Clum A."/>
            <person name="Nolan M."/>
            <person name="Lipzen A."/>
            <person name="Salamov A."/>
            <person name="Henrissat B."/>
            <person name="Wiebenga A."/>
            <person name="De vries R.P."/>
            <person name="Grigoriev I.V."/>
            <person name="Mortensen U.H."/>
            <person name="Andersen M.R."/>
            <person name="Baker S.E."/>
        </authorList>
    </citation>
    <scope>NUCLEOTIDE SEQUENCE</scope>
    <source>
        <strain evidence="2">IBT 28561</strain>
    </source>
</reference>
<proteinExistence type="predicted"/>
<feature type="compositionally biased region" description="Low complexity" evidence="1">
    <location>
        <begin position="115"/>
        <end position="141"/>
    </location>
</feature>
<sequence>MYKNAPPQKKTQRRPPAKPPKHLPQQPRDDLKKDKKTTGPAEPTADSKDGDGDLFAETVPVTLQQLMLNVFKYALLYSNGLGGISTGGSREVTALSMENAGTAEAEAETADTAETESTAATTTTTEPETTATAEAEPAEGTLNTKSLIQTIKSHLYNRDFDSAFTDADDDLLRAYALRWSATRALGGRSHPAPLARFTGTSGQLEQQGEENEKEDTDFQVRFRRADILSIPDEELKSLLYFNDDNTLSLDSLSLDPTTTTKKETPTIITLMFTLNELFSTSMAKATSLLLRITDLVQAGSLLLVVDSPGSYSTLRLARQSSGDGSGEKEGAPERRYPMKFLLDHALLSVAGGKWERVYSRDSRWWRREASRLSYVVGEGAGLEDMRFQVHLYRRV</sequence>
<feature type="region of interest" description="Disordered" evidence="1">
    <location>
        <begin position="100"/>
        <end position="143"/>
    </location>
</feature>
<keyword evidence="3" id="KW-1185">Reference proteome</keyword>
<accession>A0A2I1DGB1</accession>
<feature type="region of interest" description="Disordered" evidence="1">
    <location>
        <begin position="1"/>
        <end position="53"/>
    </location>
</feature>
<dbReference type="Proteomes" id="UP000234254">
    <property type="component" value="Unassembled WGS sequence"/>
</dbReference>
<dbReference type="OrthoDB" id="6419443at2759"/>
<evidence type="ECO:0000313" key="3">
    <source>
        <dbReference type="Proteomes" id="UP000234254"/>
    </source>
</evidence>
<evidence type="ECO:0000256" key="1">
    <source>
        <dbReference type="SAM" id="MobiDB-lite"/>
    </source>
</evidence>
<organism evidence="2 3">
    <name type="scientific">Aspergillus campestris (strain IBT 28561)</name>
    <dbReference type="NCBI Taxonomy" id="1392248"/>
    <lineage>
        <taxon>Eukaryota</taxon>
        <taxon>Fungi</taxon>
        <taxon>Dikarya</taxon>
        <taxon>Ascomycota</taxon>
        <taxon>Pezizomycotina</taxon>
        <taxon>Eurotiomycetes</taxon>
        <taxon>Eurotiomycetidae</taxon>
        <taxon>Eurotiales</taxon>
        <taxon>Aspergillaceae</taxon>
        <taxon>Aspergillus</taxon>
        <taxon>Aspergillus subgen. Circumdati</taxon>
    </lineage>
</organism>
<feature type="compositionally biased region" description="Acidic residues" evidence="1">
    <location>
        <begin position="105"/>
        <end position="114"/>
    </location>
</feature>
<comment type="caution">
    <text evidence="2">The sequence shown here is derived from an EMBL/GenBank/DDBJ whole genome shotgun (WGS) entry which is preliminary data.</text>
</comment>
<dbReference type="EMBL" id="MSFM01000001">
    <property type="protein sequence ID" value="PKY08909.1"/>
    <property type="molecule type" value="Genomic_DNA"/>
</dbReference>
<dbReference type="Pfam" id="PF11312">
    <property type="entry name" value="Methyltransf_34"/>
    <property type="match status" value="2"/>
</dbReference>
<dbReference type="VEuPathDB" id="FungiDB:P168DRAFT_301521"/>
<dbReference type="RefSeq" id="XP_024697503.1">
    <property type="nucleotide sequence ID" value="XM_024838534.1"/>
</dbReference>
<gene>
    <name evidence="2" type="ORF">P168DRAFT_301521</name>
</gene>
<name>A0A2I1DGB1_ASPC2</name>
<feature type="compositionally biased region" description="Basic residues" evidence="1">
    <location>
        <begin position="10"/>
        <end position="21"/>
    </location>
</feature>
<protein>
    <submittedName>
        <fullName evidence="2">Uncharacterized protein</fullName>
    </submittedName>
</protein>
<dbReference type="InterPro" id="IPR021463">
    <property type="entry name" value="Methyltransf_34"/>
</dbReference>
<feature type="compositionally biased region" description="Basic and acidic residues" evidence="1">
    <location>
        <begin position="27"/>
        <end position="37"/>
    </location>
</feature>
<dbReference type="GeneID" id="36546058"/>
<evidence type="ECO:0000313" key="2">
    <source>
        <dbReference type="EMBL" id="PKY08909.1"/>
    </source>
</evidence>
<dbReference type="AlphaFoldDB" id="A0A2I1DGB1"/>